<reference evidence="2 3" key="1">
    <citation type="journal article" date="2016" name="Nat. Commun.">
        <title>Thousands of microbial genomes shed light on interconnected biogeochemical processes in an aquifer system.</title>
        <authorList>
            <person name="Anantharaman K."/>
            <person name="Brown C.T."/>
            <person name="Hug L.A."/>
            <person name="Sharon I."/>
            <person name="Castelle C.J."/>
            <person name="Probst A.J."/>
            <person name="Thomas B.C."/>
            <person name="Singh A."/>
            <person name="Wilkins M.J."/>
            <person name="Karaoz U."/>
            <person name="Brodie E.L."/>
            <person name="Williams K.H."/>
            <person name="Hubbard S.S."/>
            <person name="Banfield J.F."/>
        </authorList>
    </citation>
    <scope>NUCLEOTIDE SEQUENCE [LARGE SCALE GENOMIC DNA]</scope>
</reference>
<organism evidence="2 3">
    <name type="scientific">Candidatus Woykebacteria bacterium RIFCSPLOWO2_01_FULL_41_12</name>
    <dbReference type="NCBI Taxonomy" id="1802604"/>
    <lineage>
        <taxon>Bacteria</taxon>
        <taxon>Candidatus Woykeibacteriota</taxon>
    </lineage>
</organism>
<dbReference type="InterPro" id="IPR036388">
    <property type="entry name" value="WH-like_DNA-bd_sf"/>
</dbReference>
<dbReference type="Pfam" id="PF04545">
    <property type="entry name" value="Sigma70_r4"/>
    <property type="match status" value="1"/>
</dbReference>
<sequence>MTTRFRTLEVRDCAKCGKETPLEGKHCMHCGRVATPPSYQEWRGTELKVAEDADFGPLMVATVRGYGEGKPVGTSVEAVRWALSQLTVRQCQVLIRRFNLDNACERSRKDIAQEFGRSESTIRDREEDGSRWLRGRGIRQVLLGEAPIPEG</sequence>
<dbReference type="EMBL" id="MHDA01000051">
    <property type="protein sequence ID" value="OGY30533.1"/>
    <property type="molecule type" value="Genomic_DNA"/>
</dbReference>
<comment type="caution">
    <text evidence="2">The sequence shown here is derived from an EMBL/GenBank/DDBJ whole genome shotgun (WGS) entry which is preliminary data.</text>
</comment>
<protein>
    <recommendedName>
        <fullName evidence="1">RNA polymerase sigma-70 region 4 domain-containing protein</fullName>
    </recommendedName>
</protein>
<dbReference type="InterPro" id="IPR013324">
    <property type="entry name" value="RNA_pol_sigma_r3/r4-like"/>
</dbReference>
<evidence type="ECO:0000313" key="3">
    <source>
        <dbReference type="Proteomes" id="UP000179279"/>
    </source>
</evidence>
<dbReference type="SUPFAM" id="SSF88659">
    <property type="entry name" value="Sigma3 and sigma4 domains of RNA polymerase sigma factors"/>
    <property type="match status" value="1"/>
</dbReference>
<proteinExistence type="predicted"/>
<evidence type="ECO:0000313" key="2">
    <source>
        <dbReference type="EMBL" id="OGY30533.1"/>
    </source>
</evidence>
<dbReference type="Proteomes" id="UP000179279">
    <property type="component" value="Unassembled WGS sequence"/>
</dbReference>
<dbReference type="GO" id="GO:0006352">
    <property type="term" value="P:DNA-templated transcription initiation"/>
    <property type="evidence" value="ECO:0007669"/>
    <property type="project" value="InterPro"/>
</dbReference>
<dbReference type="InterPro" id="IPR007630">
    <property type="entry name" value="RNA_pol_sigma70_r4"/>
</dbReference>
<evidence type="ECO:0000259" key="1">
    <source>
        <dbReference type="Pfam" id="PF04545"/>
    </source>
</evidence>
<name>A0A1G1WS35_9BACT</name>
<dbReference type="GO" id="GO:0003700">
    <property type="term" value="F:DNA-binding transcription factor activity"/>
    <property type="evidence" value="ECO:0007669"/>
    <property type="project" value="InterPro"/>
</dbReference>
<gene>
    <name evidence="2" type="ORF">A3A57_01365</name>
</gene>
<dbReference type="Gene3D" id="1.10.10.10">
    <property type="entry name" value="Winged helix-like DNA-binding domain superfamily/Winged helix DNA-binding domain"/>
    <property type="match status" value="1"/>
</dbReference>
<accession>A0A1G1WS35</accession>
<dbReference type="AlphaFoldDB" id="A0A1G1WS35"/>
<feature type="domain" description="RNA polymerase sigma-70 region 4" evidence="1">
    <location>
        <begin position="82"/>
        <end position="134"/>
    </location>
</feature>